<sequence length="478" mass="53938">MKQENNRDELERLKEFPMHKLNPTTKEQIKRSIVLERQKHDSQKRKNDRLGMMMKPLLGVLAVTAFVIGLNNLDYDSGRAGDSASQDSPPNVAPLPSQDAKDNGKAVKEETYRLSGTFEFTRVPADSGETFMSGGKEVGGIRKISHQEFKKGLSSQALFESEEVDFLPYRTKRTLEHVKSMNAIQTIHYYIKSVEEPDSYYEVFFHTPYFNEMSAREVVERFMLVSLPEGLQEGRKFSYLKDLALTLVQSGGINILDIKELGVAGLNGANKAAVLDTSIGEVTVVYYPEKRADSINVKKLKSTIEFPYRYRVQGIEEPVESGVPIYFSFGRDYYLIMVKDRELDQLISYLFKKDNTEIEEKEWQESKYFTTPDGSKVMGIENKIGLRSPVVNAGKVEKFAWLFWGDINEGDVKVTATHKGTGEVKQALVNGGGPLKGPLMGADAHFPCNMSFPYPGLWRLDVYVGGVQHGYVVMDVKE</sequence>
<name>A0A5R9FBD9_9BACL</name>
<proteinExistence type="predicted"/>
<reference evidence="2 3" key="1">
    <citation type="submission" date="2019-04" db="EMBL/GenBank/DDBJ databases">
        <title>Bacillus caeni sp. nov., a bacterium isolated from mangrove sediment.</title>
        <authorList>
            <person name="Huang H."/>
            <person name="Mo K."/>
            <person name="Hu Y."/>
        </authorList>
    </citation>
    <scope>NUCLEOTIDE SEQUENCE [LARGE SCALE GENOMIC DNA]</scope>
    <source>
        <strain evidence="2 3">HB172195</strain>
    </source>
</reference>
<feature type="region of interest" description="Disordered" evidence="1">
    <location>
        <begin position="79"/>
        <end position="106"/>
    </location>
</feature>
<evidence type="ECO:0000313" key="2">
    <source>
        <dbReference type="EMBL" id="TLS38203.1"/>
    </source>
</evidence>
<comment type="caution">
    <text evidence="2">The sequence shown here is derived from an EMBL/GenBank/DDBJ whole genome shotgun (WGS) entry which is preliminary data.</text>
</comment>
<organism evidence="2 3">
    <name type="scientific">Exobacillus caeni</name>
    <dbReference type="NCBI Taxonomy" id="2574798"/>
    <lineage>
        <taxon>Bacteria</taxon>
        <taxon>Bacillati</taxon>
        <taxon>Bacillota</taxon>
        <taxon>Bacilli</taxon>
        <taxon>Bacillales</taxon>
        <taxon>Guptibacillaceae</taxon>
        <taxon>Exobacillus</taxon>
    </lineage>
</organism>
<accession>A0A5R9FBD9</accession>
<evidence type="ECO:0000313" key="3">
    <source>
        <dbReference type="Proteomes" id="UP000308230"/>
    </source>
</evidence>
<keyword evidence="3" id="KW-1185">Reference proteome</keyword>
<dbReference type="RefSeq" id="WP_138124511.1">
    <property type="nucleotide sequence ID" value="NZ_SWLG01000004.1"/>
</dbReference>
<dbReference type="EMBL" id="SWLG01000004">
    <property type="protein sequence ID" value="TLS38203.1"/>
    <property type="molecule type" value="Genomic_DNA"/>
</dbReference>
<evidence type="ECO:0000256" key="1">
    <source>
        <dbReference type="SAM" id="MobiDB-lite"/>
    </source>
</evidence>
<dbReference type="AlphaFoldDB" id="A0A5R9FBD9"/>
<dbReference type="Gene3D" id="2.60.40.3830">
    <property type="match status" value="1"/>
</dbReference>
<protein>
    <recommendedName>
        <fullName evidence="4">DUF4871 domain-containing protein</fullName>
    </recommendedName>
</protein>
<dbReference type="OrthoDB" id="2381403at2"/>
<gene>
    <name evidence="2" type="ORF">FCL54_06605</name>
</gene>
<dbReference type="Proteomes" id="UP000308230">
    <property type="component" value="Unassembled WGS sequence"/>
</dbReference>
<evidence type="ECO:0008006" key="4">
    <source>
        <dbReference type="Google" id="ProtNLM"/>
    </source>
</evidence>